<dbReference type="Gene3D" id="3.40.50.150">
    <property type="entry name" value="Vaccinia Virus protein VP39"/>
    <property type="match status" value="1"/>
</dbReference>
<dbReference type="Proteomes" id="UP000011863">
    <property type="component" value="Chromosome"/>
</dbReference>
<accession>A0A6C7EBW2</accession>
<dbReference type="EC" id="2.1.1.-" evidence="2"/>
<gene>
    <name evidence="2" type="ORF">YM304_11920</name>
</gene>
<protein>
    <submittedName>
        <fullName evidence="2">Putative methyltransferase</fullName>
        <ecNumber evidence="2">2.1.1.-</ecNumber>
    </submittedName>
</protein>
<dbReference type="CDD" id="cd02440">
    <property type="entry name" value="AdoMet_MTases"/>
    <property type="match status" value="1"/>
</dbReference>
<dbReference type="PANTHER" id="PTHR43591">
    <property type="entry name" value="METHYLTRANSFERASE"/>
    <property type="match status" value="1"/>
</dbReference>
<feature type="domain" description="Methyltransferase type 11" evidence="1">
    <location>
        <begin position="60"/>
        <end position="159"/>
    </location>
</feature>
<dbReference type="Pfam" id="PF08241">
    <property type="entry name" value="Methyltransf_11"/>
    <property type="match status" value="1"/>
</dbReference>
<sequence length="272" mass="29526">MATPSSFAGGDQHYLRTEQYADASKLALRARLHERYSTAEVPWFDWVAERLDIPAGASVLEVGCGAGWLWAQGDHTVPSGVSIELTDLSQGMVDEAVERVSSTGLFSSVSGRVADLQRLPFDDGSKHLVVANHMLYHLPDPSAGVAELGRVVAPDGVVVAATNGVRHMREVRAIRAEVFGEATTDLTTEVFGADSGFALLRARFDDVRWLQHHDELRCTEPQHVVDYMCSTPPGESADAETLDALRTAIADVFAANDDVMTITKDTGLFICR</sequence>
<dbReference type="KEGG" id="aym:YM304_11920"/>
<dbReference type="RefSeq" id="WP_015440753.1">
    <property type="nucleotide sequence ID" value="NC_020520.1"/>
</dbReference>
<dbReference type="GO" id="GO:0008757">
    <property type="term" value="F:S-adenosylmethionine-dependent methyltransferase activity"/>
    <property type="evidence" value="ECO:0007669"/>
    <property type="project" value="InterPro"/>
</dbReference>
<organism evidence="2 3">
    <name type="scientific">Ilumatobacter coccineus (strain NBRC 103263 / KCTC 29153 / YM16-304)</name>
    <dbReference type="NCBI Taxonomy" id="1313172"/>
    <lineage>
        <taxon>Bacteria</taxon>
        <taxon>Bacillati</taxon>
        <taxon>Actinomycetota</taxon>
        <taxon>Acidimicrobiia</taxon>
        <taxon>Acidimicrobiales</taxon>
        <taxon>Ilumatobacteraceae</taxon>
        <taxon>Ilumatobacter</taxon>
    </lineage>
</organism>
<dbReference type="InterPro" id="IPR013216">
    <property type="entry name" value="Methyltransf_11"/>
</dbReference>
<reference evidence="2 3" key="1">
    <citation type="journal article" date="2013" name="Int. J. Syst. Evol. Microbiol.">
        <title>Ilumatobacter nonamiense sp. nov. and Ilumatobacter coccineum sp. nov., isolated from seashore sand.</title>
        <authorList>
            <person name="Matsumoto A."/>
            <person name="Kasai H."/>
            <person name="Matsuo Y."/>
            <person name="Shizuri Y."/>
            <person name="Ichikawa N."/>
            <person name="Fujita N."/>
            <person name="Omura S."/>
            <person name="Takahashi Y."/>
        </authorList>
    </citation>
    <scope>NUCLEOTIDE SEQUENCE [LARGE SCALE GENOMIC DNA]</scope>
    <source>
        <strain evidence="3">NBRC 103263 / KCTC 29153 / YM16-304</strain>
    </source>
</reference>
<name>A0A6C7EBW2_ILUCY</name>
<keyword evidence="2" id="KW-0808">Transferase</keyword>
<dbReference type="EMBL" id="AP012057">
    <property type="protein sequence ID" value="BAN01506.1"/>
    <property type="molecule type" value="Genomic_DNA"/>
</dbReference>
<dbReference type="AlphaFoldDB" id="A0A6C7EBW2"/>
<keyword evidence="2" id="KW-0489">Methyltransferase</keyword>
<evidence type="ECO:0000259" key="1">
    <source>
        <dbReference type="Pfam" id="PF08241"/>
    </source>
</evidence>
<keyword evidence="3" id="KW-1185">Reference proteome</keyword>
<evidence type="ECO:0000313" key="2">
    <source>
        <dbReference type="EMBL" id="BAN01506.1"/>
    </source>
</evidence>
<dbReference type="GO" id="GO:0032259">
    <property type="term" value="P:methylation"/>
    <property type="evidence" value="ECO:0007669"/>
    <property type="project" value="UniProtKB-KW"/>
</dbReference>
<dbReference type="InterPro" id="IPR029063">
    <property type="entry name" value="SAM-dependent_MTases_sf"/>
</dbReference>
<evidence type="ECO:0000313" key="3">
    <source>
        <dbReference type="Proteomes" id="UP000011863"/>
    </source>
</evidence>
<proteinExistence type="predicted"/>
<dbReference type="SUPFAM" id="SSF53335">
    <property type="entry name" value="S-adenosyl-L-methionine-dependent methyltransferases"/>
    <property type="match status" value="1"/>
</dbReference>